<evidence type="ECO:0000313" key="2">
    <source>
        <dbReference type="EMBL" id="CAF1525953.1"/>
    </source>
</evidence>
<dbReference type="InterPro" id="IPR056334">
    <property type="entry name" value="BBS7_GAE_dom"/>
</dbReference>
<evidence type="ECO:0000313" key="3">
    <source>
        <dbReference type="Proteomes" id="UP000663889"/>
    </source>
</evidence>
<dbReference type="PANTHER" id="PTHR16074:SF4">
    <property type="entry name" value="BARDET-BIEDL SYNDROME 7 PROTEIN"/>
    <property type="match status" value="1"/>
</dbReference>
<dbReference type="GO" id="GO:0036064">
    <property type="term" value="C:ciliary basal body"/>
    <property type="evidence" value="ECO:0007669"/>
    <property type="project" value="TreeGrafter"/>
</dbReference>
<sequence length="79" mass="9235">MSFSDCDPKDNNAVLVTYRCQVNTTRLEMHVRTIEGHYGTLQLYITSKIQPRCSMLRRHIIKPLSLHQRSTISIDPNKY</sequence>
<protein>
    <recommendedName>
        <fullName evidence="1">BBS7 GAE domain-containing protein</fullName>
    </recommendedName>
</protein>
<dbReference type="Proteomes" id="UP000663889">
    <property type="component" value="Unassembled WGS sequence"/>
</dbReference>
<dbReference type="GO" id="GO:0034464">
    <property type="term" value="C:BBSome"/>
    <property type="evidence" value="ECO:0007669"/>
    <property type="project" value="TreeGrafter"/>
</dbReference>
<organism evidence="2 3">
    <name type="scientific">Rotaria sordida</name>
    <dbReference type="NCBI Taxonomy" id="392033"/>
    <lineage>
        <taxon>Eukaryota</taxon>
        <taxon>Metazoa</taxon>
        <taxon>Spiralia</taxon>
        <taxon>Gnathifera</taxon>
        <taxon>Rotifera</taxon>
        <taxon>Eurotatoria</taxon>
        <taxon>Bdelloidea</taxon>
        <taxon>Philodinida</taxon>
        <taxon>Philodinidae</taxon>
        <taxon>Rotaria</taxon>
    </lineage>
</organism>
<dbReference type="Pfam" id="PF23360">
    <property type="entry name" value="BBS7_GAE"/>
    <property type="match status" value="1"/>
</dbReference>
<dbReference type="GO" id="GO:0016020">
    <property type="term" value="C:membrane"/>
    <property type="evidence" value="ECO:0007669"/>
    <property type="project" value="TreeGrafter"/>
</dbReference>
<name>A0A815UZC4_9BILA</name>
<proteinExistence type="predicted"/>
<feature type="domain" description="BBS7 GAE" evidence="1">
    <location>
        <begin position="1"/>
        <end position="58"/>
    </location>
</feature>
<dbReference type="AlphaFoldDB" id="A0A815UZC4"/>
<reference evidence="2" key="1">
    <citation type="submission" date="2021-02" db="EMBL/GenBank/DDBJ databases">
        <authorList>
            <person name="Nowell W R."/>
        </authorList>
    </citation>
    <scope>NUCLEOTIDE SEQUENCE</scope>
</reference>
<accession>A0A815UZC4</accession>
<dbReference type="GO" id="GO:0043005">
    <property type="term" value="C:neuron projection"/>
    <property type="evidence" value="ECO:0007669"/>
    <property type="project" value="TreeGrafter"/>
</dbReference>
<dbReference type="GO" id="GO:0005930">
    <property type="term" value="C:axoneme"/>
    <property type="evidence" value="ECO:0007669"/>
    <property type="project" value="TreeGrafter"/>
</dbReference>
<comment type="caution">
    <text evidence="2">The sequence shown here is derived from an EMBL/GenBank/DDBJ whole genome shotgun (WGS) entry which is preliminary data.</text>
</comment>
<dbReference type="GO" id="GO:0008104">
    <property type="term" value="P:intracellular protein localization"/>
    <property type="evidence" value="ECO:0007669"/>
    <property type="project" value="TreeGrafter"/>
</dbReference>
<dbReference type="PANTHER" id="PTHR16074">
    <property type="entry name" value="BARDET-BIEDL SYNDROME 7 PROTEIN"/>
    <property type="match status" value="1"/>
</dbReference>
<dbReference type="EMBL" id="CAJNOU010007516">
    <property type="protein sequence ID" value="CAF1525953.1"/>
    <property type="molecule type" value="Genomic_DNA"/>
</dbReference>
<gene>
    <name evidence="2" type="ORF">SEV965_LOCUS37266</name>
</gene>
<dbReference type="GO" id="GO:0060271">
    <property type="term" value="P:cilium assembly"/>
    <property type="evidence" value="ECO:0007669"/>
    <property type="project" value="TreeGrafter"/>
</dbReference>
<evidence type="ECO:0000259" key="1">
    <source>
        <dbReference type="Pfam" id="PF23360"/>
    </source>
</evidence>